<reference evidence="2" key="2">
    <citation type="submission" date="2023-01" db="EMBL/GenBank/DDBJ databases">
        <title>Draft genome sequence of Agaribacter marinus strain NBRC 110023.</title>
        <authorList>
            <person name="Sun Q."/>
            <person name="Mori K."/>
        </authorList>
    </citation>
    <scope>NUCLEOTIDE SEQUENCE</scope>
    <source>
        <strain evidence="2">NBRC 110023</strain>
    </source>
</reference>
<name>A0AA37SW20_9ALTE</name>
<reference evidence="2" key="1">
    <citation type="journal article" date="2014" name="Int. J. Syst. Evol. Microbiol.">
        <title>Complete genome sequence of Corynebacterium casei LMG S-19264T (=DSM 44701T), isolated from a smear-ripened cheese.</title>
        <authorList>
            <consortium name="US DOE Joint Genome Institute (JGI-PGF)"/>
            <person name="Walter F."/>
            <person name="Albersmeier A."/>
            <person name="Kalinowski J."/>
            <person name="Ruckert C."/>
        </authorList>
    </citation>
    <scope>NUCLEOTIDE SEQUENCE</scope>
    <source>
        <strain evidence="2">NBRC 110023</strain>
    </source>
</reference>
<evidence type="ECO:0008006" key="4">
    <source>
        <dbReference type="Google" id="ProtNLM"/>
    </source>
</evidence>
<feature type="chain" id="PRO_5041210275" description="DUF3718 domain-containing protein" evidence="1">
    <location>
        <begin position="24"/>
        <end position="130"/>
    </location>
</feature>
<dbReference type="AlphaFoldDB" id="A0AA37SW20"/>
<dbReference type="Pfam" id="PF12514">
    <property type="entry name" value="DUF3718"/>
    <property type="match status" value="1"/>
</dbReference>
<comment type="caution">
    <text evidence="2">The sequence shown here is derived from an EMBL/GenBank/DDBJ whole genome shotgun (WGS) entry which is preliminary data.</text>
</comment>
<dbReference type="RefSeq" id="WP_284216076.1">
    <property type="nucleotide sequence ID" value="NZ_BSOT01000005.1"/>
</dbReference>
<keyword evidence="1" id="KW-0732">Signal</keyword>
<gene>
    <name evidence="2" type="ORF">GCM10007852_06720</name>
</gene>
<dbReference type="InterPro" id="IPR022193">
    <property type="entry name" value="DUF3718"/>
</dbReference>
<sequence>MLKKILISSVFAAVVMFSGGANAELQSALANICEIVKTDDKAELRKKMKNVRSNFKLKLKDYYSGITCGGKSLIKLAIENNATEAGTLLVKKMPKKLLSQPEQDGVVLLTWITDNGLTDNPVSQVLQERL</sequence>
<accession>A0AA37SW20</accession>
<evidence type="ECO:0000256" key="1">
    <source>
        <dbReference type="SAM" id="SignalP"/>
    </source>
</evidence>
<feature type="signal peptide" evidence="1">
    <location>
        <begin position="1"/>
        <end position="23"/>
    </location>
</feature>
<dbReference type="Proteomes" id="UP001156601">
    <property type="component" value="Unassembled WGS sequence"/>
</dbReference>
<protein>
    <recommendedName>
        <fullName evidence="4">DUF3718 domain-containing protein</fullName>
    </recommendedName>
</protein>
<proteinExistence type="predicted"/>
<keyword evidence="3" id="KW-1185">Reference proteome</keyword>
<evidence type="ECO:0000313" key="3">
    <source>
        <dbReference type="Proteomes" id="UP001156601"/>
    </source>
</evidence>
<dbReference type="EMBL" id="BSOT01000005">
    <property type="protein sequence ID" value="GLR69764.1"/>
    <property type="molecule type" value="Genomic_DNA"/>
</dbReference>
<organism evidence="2 3">
    <name type="scientific">Agaribacter marinus</name>
    <dbReference type="NCBI Taxonomy" id="1431249"/>
    <lineage>
        <taxon>Bacteria</taxon>
        <taxon>Pseudomonadati</taxon>
        <taxon>Pseudomonadota</taxon>
        <taxon>Gammaproteobacteria</taxon>
        <taxon>Alteromonadales</taxon>
        <taxon>Alteromonadaceae</taxon>
        <taxon>Agaribacter</taxon>
    </lineage>
</organism>
<evidence type="ECO:0000313" key="2">
    <source>
        <dbReference type="EMBL" id="GLR69764.1"/>
    </source>
</evidence>